<proteinExistence type="predicted"/>
<dbReference type="AlphaFoldDB" id="A0A2P7QM34"/>
<comment type="caution">
    <text evidence="4">The sequence shown here is derived from an EMBL/GenBank/DDBJ whole genome shotgun (WGS) entry which is preliminary data.</text>
</comment>
<dbReference type="InterPro" id="IPR004089">
    <property type="entry name" value="MCPsignal_dom"/>
</dbReference>
<dbReference type="SUPFAM" id="SSF54631">
    <property type="entry name" value="CBS-domain pair"/>
    <property type="match status" value="1"/>
</dbReference>
<dbReference type="PANTHER" id="PTHR32089:SF112">
    <property type="entry name" value="LYSOZYME-LIKE PROTEIN-RELATED"/>
    <property type="match status" value="1"/>
</dbReference>
<evidence type="ECO:0000256" key="1">
    <source>
        <dbReference type="ARBA" id="ARBA00023224"/>
    </source>
</evidence>
<evidence type="ECO:0000313" key="5">
    <source>
        <dbReference type="Proteomes" id="UP000241167"/>
    </source>
</evidence>
<dbReference type="OrthoDB" id="7441210at2"/>
<dbReference type="Gene3D" id="1.10.287.950">
    <property type="entry name" value="Methyl-accepting chemotaxis protein"/>
    <property type="match status" value="1"/>
</dbReference>
<dbReference type="Proteomes" id="UP000241167">
    <property type="component" value="Unassembled WGS sequence"/>
</dbReference>
<dbReference type="Gene3D" id="3.10.580.10">
    <property type="entry name" value="CBS-domain"/>
    <property type="match status" value="1"/>
</dbReference>
<dbReference type="GO" id="GO:0016020">
    <property type="term" value="C:membrane"/>
    <property type="evidence" value="ECO:0007669"/>
    <property type="project" value="InterPro"/>
</dbReference>
<keyword evidence="1 2" id="KW-0807">Transducer</keyword>
<feature type="domain" description="Methyl-accepting transducer" evidence="3">
    <location>
        <begin position="188"/>
        <end position="410"/>
    </location>
</feature>
<keyword evidence="5" id="KW-1185">Reference proteome</keyword>
<accession>A0A2P7QM34</accession>
<dbReference type="PROSITE" id="PS50111">
    <property type="entry name" value="CHEMOTAXIS_TRANSDUC_2"/>
    <property type="match status" value="1"/>
</dbReference>
<dbReference type="Pfam" id="PF00571">
    <property type="entry name" value="CBS"/>
    <property type="match status" value="1"/>
</dbReference>
<reference evidence="4 5" key="1">
    <citation type="submission" date="2018-03" db="EMBL/GenBank/DDBJ databases">
        <title>The draft genome of Sphingosinicella sp. GL-C-18.</title>
        <authorList>
            <person name="Liu L."/>
            <person name="Li L."/>
            <person name="Liang L."/>
            <person name="Zhang X."/>
            <person name="Wang T."/>
        </authorList>
    </citation>
    <scope>NUCLEOTIDE SEQUENCE [LARGE SCALE GENOMIC DNA]</scope>
    <source>
        <strain evidence="4 5">GL-C-18</strain>
    </source>
</reference>
<dbReference type="Pfam" id="PF00015">
    <property type="entry name" value="MCPsignal"/>
    <property type="match status" value="1"/>
</dbReference>
<dbReference type="PANTHER" id="PTHR32089">
    <property type="entry name" value="METHYL-ACCEPTING CHEMOTAXIS PROTEIN MCPB"/>
    <property type="match status" value="1"/>
</dbReference>
<gene>
    <name evidence="4" type="ORF">C7I55_17105</name>
</gene>
<evidence type="ECO:0000259" key="3">
    <source>
        <dbReference type="PROSITE" id="PS50111"/>
    </source>
</evidence>
<organism evidence="4 5">
    <name type="scientific">Allosphingosinicella deserti</name>
    <dbReference type="NCBI Taxonomy" id="2116704"/>
    <lineage>
        <taxon>Bacteria</taxon>
        <taxon>Pseudomonadati</taxon>
        <taxon>Pseudomonadota</taxon>
        <taxon>Alphaproteobacteria</taxon>
        <taxon>Sphingomonadales</taxon>
        <taxon>Sphingomonadaceae</taxon>
        <taxon>Allosphingosinicella</taxon>
    </lineage>
</organism>
<dbReference type="SMART" id="SM00283">
    <property type="entry name" value="MA"/>
    <property type="match status" value="1"/>
</dbReference>
<dbReference type="SUPFAM" id="SSF58104">
    <property type="entry name" value="Methyl-accepting chemotaxis protein (MCP) signaling domain"/>
    <property type="match status" value="1"/>
</dbReference>
<name>A0A2P7QM34_9SPHN</name>
<sequence length="444" mass="46219">MTANVVPINRRNNESMEAAEPTIAGLISQRGSIAASAPLIDAVERFRTAPDLRLVAVLDDEGRPVGAIFEREMRTILFNPYGYALLKNPSFGGALGAHVRPCPTIEADAPLDALLQVHARHAARVEGVLVTRGGRFLGIVTDEALLRLAAARQVEAALQRARRAERIEQASAAFEADATRLGTDLSGLSGSLGEAAERMIVRASASREASAGVAGASTQAAANMDEIARRAHALAGSLHRVEARSGAASAAARDAVALAAQGRDRMHKLAGSAEEIVGVTELIDDIARRTRMLAINASIEAARAGEAGRGFTIVAGEVKALAAQTRTAAAAIKDRVQQIGTAIGDVAEGQSGIEAVIHAAEAVSASLHEAMQEQRLATQDIARNLEEAGKATEEIERNAARINASAGAAADAAGSMQEIAAGLSDQGQRVGRRLGDFLEVVRTA</sequence>
<dbReference type="RefSeq" id="WP_106514213.1">
    <property type="nucleotide sequence ID" value="NZ_PXYI01000005.1"/>
</dbReference>
<evidence type="ECO:0000256" key="2">
    <source>
        <dbReference type="PROSITE-ProRule" id="PRU00284"/>
    </source>
</evidence>
<protein>
    <submittedName>
        <fullName evidence="4">Chemotaxis protein</fullName>
    </submittedName>
</protein>
<dbReference type="GO" id="GO:0007165">
    <property type="term" value="P:signal transduction"/>
    <property type="evidence" value="ECO:0007669"/>
    <property type="project" value="UniProtKB-KW"/>
</dbReference>
<dbReference type="EMBL" id="PXYI01000005">
    <property type="protein sequence ID" value="PSJ39015.1"/>
    <property type="molecule type" value="Genomic_DNA"/>
</dbReference>
<dbReference type="InterPro" id="IPR046342">
    <property type="entry name" value="CBS_dom_sf"/>
</dbReference>
<evidence type="ECO:0000313" key="4">
    <source>
        <dbReference type="EMBL" id="PSJ39015.1"/>
    </source>
</evidence>
<dbReference type="InterPro" id="IPR000644">
    <property type="entry name" value="CBS_dom"/>
</dbReference>